<evidence type="ECO:0000313" key="10">
    <source>
        <dbReference type="Proteomes" id="UP000701801"/>
    </source>
</evidence>
<organism evidence="9 10">
    <name type="scientific">Hymenoscyphus albidus</name>
    <dbReference type="NCBI Taxonomy" id="595503"/>
    <lineage>
        <taxon>Eukaryota</taxon>
        <taxon>Fungi</taxon>
        <taxon>Dikarya</taxon>
        <taxon>Ascomycota</taxon>
        <taxon>Pezizomycotina</taxon>
        <taxon>Leotiomycetes</taxon>
        <taxon>Helotiales</taxon>
        <taxon>Helotiaceae</taxon>
        <taxon>Hymenoscyphus</taxon>
    </lineage>
</organism>
<evidence type="ECO:0000256" key="7">
    <source>
        <dbReference type="ARBA" id="ARBA00023274"/>
    </source>
</evidence>
<keyword evidence="6" id="KW-0539">Nucleus</keyword>
<feature type="compositionally biased region" description="Basic and acidic residues" evidence="8">
    <location>
        <begin position="1"/>
        <end position="22"/>
    </location>
</feature>
<evidence type="ECO:0000256" key="4">
    <source>
        <dbReference type="ARBA" id="ARBA00011187"/>
    </source>
</evidence>
<dbReference type="OrthoDB" id="285729at2759"/>
<comment type="caution">
    <text evidence="9">The sequence shown here is derived from an EMBL/GenBank/DDBJ whole genome shotgun (WGS) entry which is preliminary data.</text>
</comment>
<evidence type="ECO:0000256" key="1">
    <source>
        <dbReference type="ARBA" id="ARBA00002889"/>
    </source>
</evidence>
<proteinExistence type="inferred from homology"/>
<dbReference type="EMBL" id="CAJVRM010000746">
    <property type="protein sequence ID" value="CAG8983986.1"/>
    <property type="molecule type" value="Genomic_DNA"/>
</dbReference>
<protein>
    <recommendedName>
        <fullName evidence="5">Nucleolar protein 16</fullName>
    </recommendedName>
</protein>
<name>A0A9N9QDW2_9HELO</name>
<dbReference type="Pfam" id="PF09420">
    <property type="entry name" value="Nop16"/>
    <property type="match status" value="1"/>
</dbReference>
<keyword evidence="7" id="KW-0687">Ribonucleoprotein</keyword>
<dbReference type="PANTHER" id="PTHR13243:SF1">
    <property type="entry name" value="NUCLEOLAR PROTEIN 16"/>
    <property type="match status" value="1"/>
</dbReference>
<dbReference type="GO" id="GO:0005730">
    <property type="term" value="C:nucleolus"/>
    <property type="evidence" value="ECO:0007669"/>
    <property type="project" value="UniProtKB-SubCell"/>
</dbReference>
<dbReference type="PANTHER" id="PTHR13243">
    <property type="entry name" value="HSPC111 PROTEIN-RELATED"/>
    <property type="match status" value="1"/>
</dbReference>
<evidence type="ECO:0000256" key="5">
    <source>
        <dbReference type="ARBA" id="ARBA00015522"/>
    </source>
</evidence>
<evidence type="ECO:0000256" key="8">
    <source>
        <dbReference type="SAM" id="MobiDB-lite"/>
    </source>
</evidence>
<evidence type="ECO:0000256" key="3">
    <source>
        <dbReference type="ARBA" id="ARBA00008479"/>
    </source>
</evidence>
<sequence length="263" mass="29751">MIVINTRDDKDKLVSARKFSERKTRRKKFPAPSQPTPQSPTHQTATMGRELQKKKKRSSIAKIKMKPKSKKINPLGNPIIAANWNQSETLTQNYRRLGLASRLNSATGGVEKLRPGDPSPSSTTSRLAISHAVPKMLAPSEARVGRDAEGKIVRVIHTAPKHENPLNDPLNDLEEGDYMDEDAGVEGKEKNPIVEQLEEMAGRVAEKKPRKQSVREREWIERLVGRWGDDVRAMVRDRRLNPMQQTEGDIRRRIALYKGEDKA</sequence>
<feature type="region of interest" description="Disordered" evidence="8">
    <location>
        <begin position="1"/>
        <end position="74"/>
    </location>
</feature>
<gene>
    <name evidence="9" type="ORF">HYALB_00009588</name>
</gene>
<comment type="function">
    <text evidence="1">Involved in the biogenesis of the 60S ribosomal subunit.</text>
</comment>
<comment type="subcellular location">
    <subcellularLocation>
        <location evidence="2">Nucleus</location>
        <location evidence="2">Nucleolus</location>
    </subcellularLocation>
</comment>
<evidence type="ECO:0000313" key="9">
    <source>
        <dbReference type="EMBL" id="CAG8983986.1"/>
    </source>
</evidence>
<keyword evidence="10" id="KW-1185">Reference proteome</keyword>
<accession>A0A9N9QDW2</accession>
<dbReference type="GO" id="GO:0042273">
    <property type="term" value="P:ribosomal large subunit biogenesis"/>
    <property type="evidence" value="ECO:0007669"/>
    <property type="project" value="TreeGrafter"/>
</dbReference>
<reference evidence="9" key="1">
    <citation type="submission" date="2021-07" db="EMBL/GenBank/DDBJ databases">
        <authorList>
            <person name="Durling M."/>
        </authorList>
    </citation>
    <scope>NUCLEOTIDE SEQUENCE</scope>
</reference>
<dbReference type="AlphaFoldDB" id="A0A9N9QDW2"/>
<evidence type="ECO:0000256" key="6">
    <source>
        <dbReference type="ARBA" id="ARBA00023242"/>
    </source>
</evidence>
<dbReference type="InterPro" id="IPR019002">
    <property type="entry name" value="Ribosome_biogenesis_Nop16"/>
</dbReference>
<comment type="similarity">
    <text evidence="3">Belongs to the NOP16 family.</text>
</comment>
<evidence type="ECO:0000256" key="2">
    <source>
        <dbReference type="ARBA" id="ARBA00004604"/>
    </source>
</evidence>
<feature type="compositionally biased region" description="Basic residues" evidence="8">
    <location>
        <begin position="52"/>
        <end position="71"/>
    </location>
</feature>
<dbReference type="Proteomes" id="UP000701801">
    <property type="component" value="Unassembled WGS sequence"/>
</dbReference>
<dbReference type="GO" id="GO:1990904">
    <property type="term" value="C:ribonucleoprotein complex"/>
    <property type="evidence" value="ECO:0007669"/>
    <property type="project" value="UniProtKB-KW"/>
</dbReference>
<comment type="subunit">
    <text evidence="4">Component of the pre-66S ribosomal particle.</text>
</comment>